<dbReference type="InterPro" id="IPR019734">
    <property type="entry name" value="TPR_rpt"/>
</dbReference>
<organism evidence="2 3">
    <name type="scientific">Lacinutrix iliipiscaria</name>
    <dbReference type="NCBI Taxonomy" id="1230532"/>
    <lineage>
        <taxon>Bacteria</taxon>
        <taxon>Pseudomonadati</taxon>
        <taxon>Bacteroidota</taxon>
        <taxon>Flavobacteriia</taxon>
        <taxon>Flavobacteriales</taxon>
        <taxon>Flavobacteriaceae</taxon>
        <taxon>Lacinutrix</taxon>
    </lineage>
</organism>
<name>A0ABW5WND7_9FLAO</name>
<dbReference type="SMART" id="SM00028">
    <property type="entry name" value="TPR"/>
    <property type="match status" value="2"/>
</dbReference>
<protein>
    <submittedName>
        <fullName evidence="2">Tetratricopeptide repeat protein</fullName>
    </submittedName>
</protein>
<gene>
    <name evidence="2" type="ORF">ACFS5M_06725</name>
</gene>
<feature type="repeat" description="TPR" evidence="1">
    <location>
        <begin position="150"/>
        <end position="183"/>
    </location>
</feature>
<dbReference type="Gene3D" id="1.25.40.10">
    <property type="entry name" value="Tetratricopeptide repeat domain"/>
    <property type="match status" value="1"/>
</dbReference>
<dbReference type="Proteomes" id="UP001597533">
    <property type="component" value="Unassembled WGS sequence"/>
</dbReference>
<feature type="repeat" description="TPR" evidence="1">
    <location>
        <begin position="184"/>
        <end position="217"/>
    </location>
</feature>
<reference evidence="3" key="1">
    <citation type="journal article" date="2019" name="Int. J. Syst. Evol. Microbiol.">
        <title>The Global Catalogue of Microorganisms (GCM) 10K type strain sequencing project: providing services to taxonomists for standard genome sequencing and annotation.</title>
        <authorList>
            <consortium name="The Broad Institute Genomics Platform"/>
            <consortium name="The Broad Institute Genome Sequencing Center for Infectious Disease"/>
            <person name="Wu L."/>
            <person name="Ma J."/>
        </authorList>
    </citation>
    <scope>NUCLEOTIDE SEQUENCE [LARGE SCALE GENOMIC DNA]</scope>
    <source>
        <strain evidence="3">KCTC 32141</strain>
    </source>
</reference>
<dbReference type="InterPro" id="IPR011990">
    <property type="entry name" value="TPR-like_helical_dom_sf"/>
</dbReference>
<dbReference type="RefSeq" id="WP_183487059.1">
    <property type="nucleotide sequence ID" value="NZ_JBHUOV010000001.1"/>
</dbReference>
<evidence type="ECO:0000313" key="3">
    <source>
        <dbReference type="Proteomes" id="UP001597533"/>
    </source>
</evidence>
<evidence type="ECO:0000313" key="2">
    <source>
        <dbReference type="EMBL" id="MFD2823357.1"/>
    </source>
</evidence>
<proteinExistence type="predicted"/>
<dbReference type="SUPFAM" id="SSF48452">
    <property type="entry name" value="TPR-like"/>
    <property type="match status" value="1"/>
</dbReference>
<dbReference type="PROSITE" id="PS50005">
    <property type="entry name" value="TPR"/>
    <property type="match status" value="2"/>
</dbReference>
<keyword evidence="3" id="KW-1185">Reference proteome</keyword>
<sequence length="235" mass="27806">MKTTLFSLFLIVILSSCSKNIDYSPEYMAQTSGRYLYSQDELIEIYYNDKKLFLKWRGADNVRPVILDEETFFVPDMYKKFRFVQHPETQKRYLSILSENPNDPITYDYLKVDDTFKTPSMYLKTNEYDKALAGYLEIQKQDSTSVLLDEREFNSLGYEFLRKKEYQNAINVFKINVALYPESDNTYDSLADAYLHQGDSLQAFVNYSKALEYNNSNRRAKKFVEVYKKKTKKTD</sequence>
<keyword evidence="1" id="KW-0802">TPR repeat</keyword>
<dbReference type="PROSITE" id="PS51257">
    <property type="entry name" value="PROKAR_LIPOPROTEIN"/>
    <property type="match status" value="1"/>
</dbReference>
<accession>A0ABW5WND7</accession>
<comment type="caution">
    <text evidence="2">The sequence shown here is derived from an EMBL/GenBank/DDBJ whole genome shotgun (WGS) entry which is preliminary data.</text>
</comment>
<dbReference type="EMBL" id="JBHUOV010000001">
    <property type="protein sequence ID" value="MFD2823357.1"/>
    <property type="molecule type" value="Genomic_DNA"/>
</dbReference>
<evidence type="ECO:0000256" key="1">
    <source>
        <dbReference type="PROSITE-ProRule" id="PRU00339"/>
    </source>
</evidence>